<organism evidence="2 3">
    <name type="scientific">Paenibacillus contaminans</name>
    <dbReference type="NCBI Taxonomy" id="450362"/>
    <lineage>
        <taxon>Bacteria</taxon>
        <taxon>Bacillati</taxon>
        <taxon>Bacillota</taxon>
        <taxon>Bacilli</taxon>
        <taxon>Bacillales</taxon>
        <taxon>Paenibacillaceae</taxon>
        <taxon>Paenibacillus</taxon>
    </lineage>
</organism>
<protein>
    <recommendedName>
        <fullName evidence="1">Aerobactin siderophore biosynthesis IucA/IucC-like C-terminal domain-containing protein</fullName>
    </recommendedName>
</protein>
<evidence type="ECO:0000313" key="3">
    <source>
        <dbReference type="Proteomes" id="UP000250369"/>
    </source>
</evidence>
<dbReference type="EMBL" id="QMFB01000006">
    <property type="protein sequence ID" value="RAV21079.1"/>
    <property type="molecule type" value="Genomic_DNA"/>
</dbReference>
<gene>
    <name evidence="2" type="ORF">DQG23_13450</name>
</gene>
<dbReference type="Pfam" id="PF06276">
    <property type="entry name" value="FhuF"/>
    <property type="match status" value="1"/>
</dbReference>
<accession>A0A329MMG8</accession>
<dbReference type="InterPro" id="IPR022770">
    <property type="entry name" value="IucA/IucC-like_C"/>
</dbReference>
<dbReference type="RefSeq" id="WP_113031361.1">
    <property type="nucleotide sequence ID" value="NZ_QMFB01000006.1"/>
</dbReference>
<dbReference type="Proteomes" id="UP000250369">
    <property type="component" value="Unassembled WGS sequence"/>
</dbReference>
<dbReference type="AlphaFoldDB" id="A0A329MMG8"/>
<keyword evidence="3" id="KW-1185">Reference proteome</keyword>
<reference evidence="2 3" key="1">
    <citation type="journal article" date="2009" name="Int. J. Syst. Evol. Microbiol.">
        <title>Paenibacillus contaminans sp. nov., isolated from a contaminated laboratory plate.</title>
        <authorList>
            <person name="Chou J.H."/>
            <person name="Lee J.H."/>
            <person name="Lin M.C."/>
            <person name="Chang P.S."/>
            <person name="Arun A.B."/>
            <person name="Young C.C."/>
            <person name="Chen W.M."/>
        </authorList>
    </citation>
    <scope>NUCLEOTIDE SEQUENCE [LARGE SCALE GENOMIC DNA]</scope>
    <source>
        <strain evidence="2 3">CKOBP-6</strain>
    </source>
</reference>
<evidence type="ECO:0000313" key="2">
    <source>
        <dbReference type="EMBL" id="RAV21079.1"/>
    </source>
</evidence>
<sequence>MISQSPDIHKMKQEIEYTFELLFEYDDKFERFGPGSKLADPETLQAFIDAMCKGFETKKRAVAVSMCIKYLSRALCGVLYAMSGWNRSLNGSLANIELLLPQGKGIAPMLIDASWTDCPDGGAEARAAWREQTCRQLFEEGLRPFFDVLASAVKLTKQTMWENAVVYIHYFYKEWLKTADETARQQLQDDYRYITETAPGYVFGRKSGNPFAVSNRIIPHPGQACETLRIRNTCCLRLLLNDGVSCTTCPRIDDETRLTRFAQKT</sequence>
<comment type="caution">
    <text evidence="2">The sequence shown here is derived from an EMBL/GenBank/DDBJ whole genome shotgun (WGS) entry which is preliminary data.</text>
</comment>
<dbReference type="GO" id="GO:0003824">
    <property type="term" value="F:catalytic activity"/>
    <property type="evidence" value="ECO:0007669"/>
    <property type="project" value="UniProtKB-ARBA"/>
</dbReference>
<evidence type="ECO:0000259" key="1">
    <source>
        <dbReference type="Pfam" id="PF06276"/>
    </source>
</evidence>
<name>A0A329MMG8_9BACL</name>
<proteinExistence type="predicted"/>
<dbReference type="OrthoDB" id="5870636at2"/>
<feature type="domain" description="Aerobactin siderophore biosynthesis IucA/IucC-like C-terminal" evidence="1">
    <location>
        <begin position="70"/>
        <end position="188"/>
    </location>
</feature>